<name>A0A919KZR7_9ACTN</name>
<evidence type="ECO:0000256" key="1">
    <source>
        <dbReference type="SAM" id="MobiDB-lite"/>
    </source>
</evidence>
<protein>
    <recommendedName>
        <fullName evidence="4">Alpha/beta hydrolase fold-3 domain-containing protein</fullName>
    </recommendedName>
</protein>
<feature type="compositionally biased region" description="Low complexity" evidence="1">
    <location>
        <begin position="111"/>
        <end position="121"/>
    </location>
</feature>
<comment type="caution">
    <text evidence="2">The sequence shown here is derived from an EMBL/GenBank/DDBJ whole genome shotgun (WGS) entry which is preliminary data.</text>
</comment>
<feature type="compositionally biased region" description="Polar residues" evidence="1">
    <location>
        <begin position="101"/>
        <end position="110"/>
    </location>
</feature>
<dbReference type="SUPFAM" id="SSF53474">
    <property type="entry name" value="alpha/beta-Hydrolases"/>
    <property type="match status" value="1"/>
</dbReference>
<accession>A0A919KZR7</accession>
<evidence type="ECO:0000313" key="2">
    <source>
        <dbReference type="EMBL" id="GHH78612.1"/>
    </source>
</evidence>
<organism evidence="2 3">
    <name type="scientific">Streptomyces sulfonofaciens</name>
    <dbReference type="NCBI Taxonomy" id="68272"/>
    <lineage>
        <taxon>Bacteria</taxon>
        <taxon>Bacillati</taxon>
        <taxon>Actinomycetota</taxon>
        <taxon>Actinomycetes</taxon>
        <taxon>Kitasatosporales</taxon>
        <taxon>Streptomycetaceae</taxon>
        <taxon>Streptomyces</taxon>
    </lineage>
</organism>
<reference evidence="2" key="2">
    <citation type="submission" date="2020-09" db="EMBL/GenBank/DDBJ databases">
        <authorList>
            <person name="Sun Q."/>
            <person name="Ohkuma M."/>
        </authorList>
    </citation>
    <scope>NUCLEOTIDE SEQUENCE</scope>
    <source>
        <strain evidence="2">JCM 5069</strain>
    </source>
</reference>
<proteinExistence type="predicted"/>
<sequence>MRYRYDPELAAALAMMAEVDITDLATARAAQAGEVAARVAAADTSGVRVTELSAPGPPGAPDVPLRVHRPEGAVGGEPLPVLYALHGGGFVLGSPTSTTRPTCGWSANSASSWSPRTTGSRRSTRIPPPWRTATPGCAHWPATPPSWASRRSGSRCAATAPGPLSPPR</sequence>
<dbReference type="InterPro" id="IPR029058">
    <property type="entry name" value="AB_hydrolase_fold"/>
</dbReference>
<dbReference type="EMBL" id="BNCD01000007">
    <property type="protein sequence ID" value="GHH78612.1"/>
    <property type="molecule type" value="Genomic_DNA"/>
</dbReference>
<dbReference type="Proteomes" id="UP000603708">
    <property type="component" value="Unassembled WGS sequence"/>
</dbReference>
<dbReference type="AlphaFoldDB" id="A0A919KZR7"/>
<evidence type="ECO:0008006" key="4">
    <source>
        <dbReference type="Google" id="ProtNLM"/>
    </source>
</evidence>
<evidence type="ECO:0000313" key="3">
    <source>
        <dbReference type="Proteomes" id="UP000603708"/>
    </source>
</evidence>
<keyword evidence="3" id="KW-1185">Reference proteome</keyword>
<gene>
    <name evidence="2" type="ORF">GCM10018793_29530</name>
</gene>
<feature type="region of interest" description="Disordered" evidence="1">
    <location>
        <begin position="101"/>
        <end position="168"/>
    </location>
</feature>
<reference evidence="2" key="1">
    <citation type="journal article" date="2014" name="Int. J. Syst. Evol. Microbiol.">
        <title>Complete genome sequence of Corynebacterium casei LMG S-19264T (=DSM 44701T), isolated from a smear-ripened cheese.</title>
        <authorList>
            <consortium name="US DOE Joint Genome Institute (JGI-PGF)"/>
            <person name="Walter F."/>
            <person name="Albersmeier A."/>
            <person name="Kalinowski J."/>
            <person name="Ruckert C."/>
        </authorList>
    </citation>
    <scope>NUCLEOTIDE SEQUENCE</scope>
    <source>
        <strain evidence="2">JCM 5069</strain>
    </source>
</reference>
<dbReference type="Gene3D" id="3.40.50.1820">
    <property type="entry name" value="alpha/beta hydrolase"/>
    <property type="match status" value="1"/>
</dbReference>